<organism evidence="1">
    <name type="scientific">viral metagenome</name>
    <dbReference type="NCBI Taxonomy" id="1070528"/>
    <lineage>
        <taxon>unclassified sequences</taxon>
        <taxon>metagenomes</taxon>
        <taxon>organismal metagenomes</taxon>
    </lineage>
</organism>
<proteinExistence type="predicted"/>
<evidence type="ECO:0000313" key="2">
    <source>
        <dbReference type="EMBL" id="QJB04130.1"/>
    </source>
</evidence>
<name>A0A6M3LZM8_9ZZZZ</name>
<gene>
    <name evidence="1" type="ORF">MM171A00607_0007</name>
    <name evidence="2" type="ORF">MM171B00441_0007</name>
</gene>
<accession>A0A6M3LZM8</accession>
<dbReference type="AlphaFoldDB" id="A0A6M3LZM8"/>
<evidence type="ECO:0000313" key="1">
    <source>
        <dbReference type="EMBL" id="QJB00314.1"/>
    </source>
</evidence>
<dbReference type="EMBL" id="MT143689">
    <property type="protein sequence ID" value="QJB00314.1"/>
    <property type="molecule type" value="Genomic_DNA"/>
</dbReference>
<reference evidence="1" key="1">
    <citation type="submission" date="2020-03" db="EMBL/GenBank/DDBJ databases">
        <title>The deep terrestrial virosphere.</title>
        <authorList>
            <person name="Holmfeldt K."/>
            <person name="Nilsson E."/>
            <person name="Simone D."/>
            <person name="Lopez-Fernandez M."/>
            <person name="Wu X."/>
            <person name="de Brujin I."/>
            <person name="Lundin D."/>
            <person name="Andersson A."/>
            <person name="Bertilsson S."/>
            <person name="Dopson M."/>
        </authorList>
    </citation>
    <scope>NUCLEOTIDE SEQUENCE</scope>
    <source>
        <strain evidence="1">MM171A00607</strain>
        <strain evidence="2">MM171B00441</strain>
    </source>
</reference>
<sequence length="105" mass="11564">MSEKSKVLVSEMVTDRMETIPEPFKATPGCEDLVTSAILLHKRAEVDPGLHLRLIASGELEHARALAIRALENEPSVKRMQARRDAQRMGGGPSVASDYLTVLLR</sequence>
<protein>
    <submittedName>
        <fullName evidence="1">Uncharacterized protein</fullName>
    </submittedName>
</protein>
<dbReference type="EMBL" id="MT143873">
    <property type="protein sequence ID" value="QJB04130.1"/>
    <property type="molecule type" value="Genomic_DNA"/>
</dbReference>